<dbReference type="EMBL" id="CAXLJM020000129">
    <property type="protein sequence ID" value="CAL8139732.1"/>
    <property type="molecule type" value="Genomic_DNA"/>
</dbReference>
<proteinExistence type="predicted"/>
<keyword evidence="4" id="KW-1185">Reference proteome</keyword>
<accession>A0ABP1RZC4</accession>
<sequence length="137" mass="15430">MKPLKRTECSKTDGMAFDVAYLRCRPVRKLRTCLQRECYPEESKLEDKDAWADETPLSSVNDEEETTTIRSLMSTIITGTTDDEDTNDKKNTTVTTHASFSSSASKSSKSGNIQSKKYYNYLVIYAIALTLSAIYSK</sequence>
<dbReference type="Proteomes" id="UP001642540">
    <property type="component" value="Unassembled WGS sequence"/>
</dbReference>
<feature type="compositionally biased region" description="Low complexity" evidence="1">
    <location>
        <begin position="92"/>
        <end position="111"/>
    </location>
</feature>
<reference evidence="3 4" key="1">
    <citation type="submission" date="2024-08" db="EMBL/GenBank/DDBJ databases">
        <authorList>
            <person name="Cucini C."/>
            <person name="Frati F."/>
        </authorList>
    </citation>
    <scope>NUCLEOTIDE SEQUENCE [LARGE SCALE GENOMIC DNA]</scope>
</reference>
<name>A0ABP1RZC4_9HEXA</name>
<protein>
    <submittedName>
        <fullName evidence="3">Uncharacterized protein</fullName>
    </submittedName>
</protein>
<keyword evidence="2" id="KW-1133">Transmembrane helix</keyword>
<organism evidence="3 4">
    <name type="scientific">Orchesella dallaii</name>
    <dbReference type="NCBI Taxonomy" id="48710"/>
    <lineage>
        <taxon>Eukaryota</taxon>
        <taxon>Metazoa</taxon>
        <taxon>Ecdysozoa</taxon>
        <taxon>Arthropoda</taxon>
        <taxon>Hexapoda</taxon>
        <taxon>Collembola</taxon>
        <taxon>Entomobryomorpha</taxon>
        <taxon>Entomobryoidea</taxon>
        <taxon>Orchesellidae</taxon>
        <taxon>Orchesellinae</taxon>
        <taxon>Orchesella</taxon>
    </lineage>
</organism>
<feature type="transmembrane region" description="Helical" evidence="2">
    <location>
        <begin position="118"/>
        <end position="135"/>
    </location>
</feature>
<evidence type="ECO:0000256" key="1">
    <source>
        <dbReference type="SAM" id="MobiDB-lite"/>
    </source>
</evidence>
<evidence type="ECO:0000256" key="2">
    <source>
        <dbReference type="SAM" id="Phobius"/>
    </source>
</evidence>
<feature type="region of interest" description="Disordered" evidence="1">
    <location>
        <begin position="75"/>
        <end position="111"/>
    </location>
</feature>
<comment type="caution">
    <text evidence="3">The sequence shown here is derived from an EMBL/GenBank/DDBJ whole genome shotgun (WGS) entry which is preliminary data.</text>
</comment>
<keyword evidence="2" id="KW-0812">Transmembrane</keyword>
<evidence type="ECO:0000313" key="3">
    <source>
        <dbReference type="EMBL" id="CAL8139732.1"/>
    </source>
</evidence>
<gene>
    <name evidence="3" type="ORF">ODALV1_LOCUS27968</name>
</gene>
<evidence type="ECO:0000313" key="4">
    <source>
        <dbReference type="Proteomes" id="UP001642540"/>
    </source>
</evidence>
<keyword evidence="2" id="KW-0472">Membrane</keyword>